<accession>A0ABD1TL40</accession>
<dbReference type="Proteomes" id="UP001604336">
    <property type="component" value="Unassembled WGS sequence"/>
</dbReference>
<name>A0ABD1TL40_9LAMI</name>
<organism evidence="3 4">
    <name type="scientific">Abeliophyllum distichum</name>
    <dbReference type="NCBI Taxonomy" id="126358"/>
    <lineage>
        <taxon>Eukaryota</taxon>
        <taxon>Viridiplantae</taxon>
        <taxon>Streptophyta</taxon>
        <taxon>Embryophyta</taxon>
        <taxon>Tracheophyta</taxon>
        <taxon>Spermatophyta</taxon>
        <taxon>Magnoliopsida</taxon>
        <taxon>eudicotyledons</taxon>
        <taxon>Gunneridae</taxon>
        <taxon>Pentapetalae</taxon>
        <taxon>asterids</taxon>
        <taxon>lamiids</taxon>
        <taxon>Lamiales</taxon>
        <taxon>Oleaceae</taxon>
        <taxon>Forsythieae</taxon>
        <taxon>Abeliophyllum</taxon>
    </lineage>
</organism>
<keyword evidence="4" id="KW-1185">Reference proteome</keyword>
<sequence length="122" mass="13663">MTCWECGLQGHNKRYHLRPGASGSDWFDAQLDPMENDMESTLNSRNKPQDTNSVYHFMPTPGVDLHGQRDGPSASSLPVLRGHDKGKAVVDDIRMEEIDISPMVEDLERLNAEEAATTRKPN</sequence>
<proteinExistence type="predicted"/>
<evidence type="ECO:0000256" key="1">
    <source>
        <dbReference type="SAM" id="MobiDB-lite"/>
    </source>
</evidence>
<gene>
    <name evidence="3" type="ORF">Adt_19039</name>
    <name evidence="2" type="ORF">Adt_33064</name>
</gene>
<dbReference type="AlphaFoldDB" id="A0ABD1TL40"/>
<reference evidence="3" key="1">
    <citation type="submission" date="2024-07" db="EMBL/GenBank/DDBJ databases">
        <title>Two chromosome-level genome assemblies of Korean endemic species Abeliophyllum distichum and Forsythia ovata (Oleaceae).</title>
        <authorList>
            <person name="Mun J.H."/>
        </authorList>
    </citation>
    <scope>NUCLEOTIDE SEQUENCE</scope>
    <source>
        <strain evidence="3">KNKB198505000391</strain>
        <tissue evidence="3">Leaf</tissue>
    </source>
</reference>
<evidence type="ECO:0000313" key="4">
    <source>
        <dbReference type="Proteomes" id="UP001604336"/>
    </source>
</evidence>
<dbReference type="EMBL" id="JBFOLK010000010">
    <property type="protein sequence ID" value="KAL2480098.1"/>
    <property type="molecule type" value="Genomic_DNA"/>
</dbReference>
<protein>
    <submittedName>
        <fullName evidence="3">Uncharacterized protein</fullName>
    </submittedName>
</protein>
<reference evidence="4" key="2">
    <citation type="submission" date="2024-07" db="EMBL/GenBank/DDBJ databases">
        <title>Two chromosome-level genome assemblies of Korean endemic species Abeliophyllum distichum and Forsythia ovata (Oleaceae).</title>
        <authorList>
            <person name="Jang H."/>
        </authorList>
    </citation>
    <scope>NUCLEOTIDE SEQUENCE [LARGE SCALE GENOMIC DNA]</scope>
</reference>
<comment type="caution">
    <text evidence="3">The sequence shown here is derived from an EMBL/GenBank/DDBJ whole genome shotgun (WGS) entry which is preliminary data.</text>
</comment>
<dbReference type="EMBL" id="JBFOLK010000005">
    <property type="protein sequence ID" value="KAL2513439.1"/>
    <property type="molecule type" value="Genomic_DNA"/>
</dbReference>
<evidence type="ECO:0000313" key="2">
    <source>
        <dbReference type="EMBL" id="KAL2480098.1"/>
    </source>
</evidence>
<feature type="region of interest" description="Disordered" evidence="1">
    <location>
        <begin position="37"/>
        <end position="82"/>
    </location>
</feature>
<evidence type="ECO:0000313" key="3">
    <source>
        <dbReference type="EMBL" id="KAL2513439.1"/>
    </source>
</evidence>
<feature type="compositionally biased region" description="Polar residues" evidence="1">
    <location>
        <begin position="39"/>
        <end position="54"/>
    </location>
</feature>